<gene>
    <name evidence="1" type="ORF">E3N88_00709</name>
</gene>
<accession>A0A5N6PZM7</accession>
<keyword evidence="2" id="KW-1185">Reference proteome</keyword>
<sequence length="100" mass="11738">MAAPEEHIIYNLFDSYWFQHHILTNNLHISRLPDEDHNSNQDKKYEFVELTTAMSCKKDVEVKGLLRFWAHSVASANRLEPHFKAKIRDKDDLGLKLFGI</sequence>
<evidence type="ECO:0000313" key="1">
    <source>
        <dbReference type="EMBL" id="KAD7477573.1"/>
    </source>
</evidence>
<dbReference type="AlphaFoldDB" id="A0A5N6PZM7"/>
<dbReference type="Proteomes" id="UP000326396">
    <property type="component" value="Linkage Group LG1"/>
</dbReference>
<evidence type="ECO:0000313" key="2">
    <source>
        <dbReference type="Proteomes" id="UP000326396"/>
    </source>
</evidence>
<dbReference type="EMBL" id="SZYD01000001">
    <property type="protein sequence ID" value="KAD7477573.1"/>
    <property type="molecule type" value="Genomic_DNA"/>
</dbReference>
<proteinExistence type="predicted"/>
<reference evidence="1 2" key="1">
    <citation type="submission" date="2019-05" db="EMBL/GenBank/DDBJ databases">
        <title>Mikania micrantha, genome provides insights into the molecular mechanism of rapid growth.</title>
        <authorList>
            <person name="Liu B."/>
        </authorList>
    </citation>
    <scope>NUCLEOTIDE SEQUENCE [LARGE SCALE GENOMIC DNA]</scope>
    <source>
        <strain evidence="1">NLD-2019</strain>
        <tissue evidence="1">Leaf</tissue>
    </source>
</reference>
<name>A0A5N6PZM7_9ASTR</name>
<comment type="caution">
    <text evidence="1">The sequence shown here is derived from an EMBL/GenBank/DDBJ whole genome shotgun (WGS) entry which is preliminary data.</text>
</comment>
<protein>
    <submittedName>
        <fullName evidence="1">Uncharacterized protein</fullName>
    </submittedName>
</protein>
<organism evidence="1 2">
    <name type="scientific">Mikania micrantha</name>
    <name type="common">bitter vine</name>
    <dbReference type="NCBI Taxonomy" id="192012"/>
    <lineage>
        <taxon>Eukaryota</taxon>
        <taxon>Viridiplantae</taxon>
        <taxon>Streptophyta</taxon>
        <taxon>Embryophyta</taxon>
        <taxon>Tracheophyta</taxon>
        <taxon>Spermatophyta</taxon>
        <taxon>Magnoliopsida</taxon>
        <taxon>eudicotyledons</taxon>
        <taxon>Gunneridae</taxon>
        <taxon>Pentapetalae</taxon>
        <taxon>asterids</taxon>
        <taxon>campanulids</taxon>
        <taxon>Asterales</taxon>
        <taxon>Asteraceae</taxon>
        <taxon>Asteroideae</taxon>
        <taxon>Heliantheae alliance</taxon>
        <taxon>Eupatorieae</taxon>
        <taxon>Mikania</taxon>
    </lineage>
</organism>
<dbReference type="OrthoDB" id="1461918at2759"/>